<dbReference type="AlphaFoldDB" id="A0A0N9ZFZ8"/>
<dbReference type="InterPro" id="IPR002397">
    <property type="entry name" value="Cyt_P450_B"/>
</dbReference>
<reference evidence="9 10" key="1">
    <citation type="submission" date="2015-05" db="EMBL/GenBank/DDBJ databases">
        <authorList>
            <person name="Wang D.B."/>
            <person name="Wang M."/>
        </authorList>
    </citation>
    <scope>NUCLEOTIDE SEQUENCE [LARGE SCALE GENOMIC DNA]</scope>
    <source>
        <strain evidence="9 10">IMCC 12053</strain>
    </source>
</reference>
<protein>
    <submittedName>
        <fullName evidence="9">Putative cytochrome P450 hydroxylase</fullName>
    </submittedName>
</protein>
<name>A0A0N9ZFZ8_9RHOB</name>
<accession>A0A0N9ZFZ8</accession>
<keyword evidence="2 8" id="KW-0349">Heme</keyword>
<dbReference type="GO" id="GO:0020037">
    <property type="term" value="F:heme binding"/>
    <property type="evidence" value="ECO:0007669"/>
    <property type="project" value="InterPro"/>
</dbReference>
<keyword evidence="10" id="KW-1185">Reference proteome</keyword>
<comment type="similarity">
    <text evidence="1 8">Belongs to the cytochrome P450 family.</text>
</comment>
<dbReference type="PANTHER" id="PTHR46696">
    <property type="entry name" value="P450, PUTATIVE (EUROFUNG)-RELATED"/>
    <property type="match status" value="1"/>
</dbReference>
<dbReference type="FunFam" id="1.10.630.10:FF:000018">
    <property type="entry name" value="Cytochrome P450 monooxygenase"/>
    <property type="match status" value="1"/>
</dbReference>
<dbReference type="Gene3D" id="1.10.630.10">
    <property type="entry name" value="Cytochrome P450"/>
    <property type="match status" value="1"/>
</dbReference>
<evidence type="ECO:0000256" key="3">
    <source>
        <dbReference type="ARBA" id="ARBA00022723"/>
    </source>
</evidence>
<dbReference type="SUPFAM" id="SSF48264">
    <property type="entry name" value="Cytochrome P450"/>
    <property type="match status" value="1"/>
</dbReference>
<dbReference type="EMBL" id="CP012023">
    <property type="protein sequence ID" value="ALI54675.1"/>
    <property type="molecule type" value="Genomic_DNA"/>
</dbReference>
<dbReference type="STRING" id="1397108.IMCC12053_727"/>
<evidence type="ECO:0000256" key="2">
    <source>
        <dbReference type="ARBA" id="ARBA00022617"/>
    </source>
</evidence>
<dbReference type="PRINTS" id="PR00385">
    <property type="entry name" value="P450"/>
</dbReference>
<comment type="function">
    <text evidence="7">Cytochromes P450 are a group of heme-thiolate monooxygenases. They oxidize a variety of structurally unrelated compounds, including steroids, fatty acids, and xenobiotics.</text>
</comment>
<evidence type="ECO:0000256" key="8">
    <source>
        <dbReference type="RuleBase" id="RU000461"/>
    </source>
</evidence>
<keyword evidence="4 8" id="KW-0560">Oxidoreductase</keyword>
<evidence type="ECO:0000256" key="5">
    <source>
        <dbReference type="ARBA" id="ARBA00023004"/>
    </source>
</evidence>
<dbReference type="InterPro" id="IPR001128">
    <property type="entry name" value="Cyt_P450"/>
</dbReference>
<dbReference type="PROSITE" id="PS00086">
    <property type="entry name" value="CYTOCHROME_P450"/>
    <property type="match status" value="1"/>
</dbReference>
<dbReference type="InterPro" id="IPR017972">
    <property type="entry name" value="Cyt_P450_CS"/>
</dbReference>
<sequence length="398" mass="45158">MLHFDQDPKDPAFVQDPYGFYARLRDSGPLAYWTELGVPVLTGYDGVSMALRDNRFGREAPQGFARPIPKGLQHFYEIDAHSMLELEGERHRRLRGLVLRAFTSRRIKDLMPEITAICDDLLDKIDTHTGETDLLQSFCQPLPVRVISRLLGVPEEMCDQLLAWSNAMVAVYTPLRTPEIEAAAEQAAREFSTFMRRYVEARRTTPRDDLITHLIAAEEDGEKLSTDELISTCILLLNAGHEATVHSLGIAVKTLLETETPPDALTDGAIDATLEEVLRYDPPLHFFDRWVYKDMCFMGHEFKRGDKVGLLLASANRDETAWDEADRFRPARPIKQNMAFGVGLHFCVGAPLARLEMRVALPRLFERYPDLALAAPPDYANTWHFHGLRSLRVRLGQK</sequence>
<evidence type="ECO:0000256" key="6">
    <source>
        <dbReference type="ARBA" id="ARBA00023033"/>
    </source>
</evidence>
<dbReference type="PATRIC" id="fig|1397108.4.peg.753"/>
<dbReference type="KEGG" id="cmar:IMCC12053_727"/>
<dbReference type="GO" id="GO:0004497">
    <property type="term" value="F:monooxygenase activity"/>
    <property type="evidence" value="ECO:0007669"/>
    <property type="project" value="UniProtKB-KW"/>
</dbReference>
<evidence type="ECO:0000256" key="4">
    <source>
        <dbReference type="ARBA" id="ARBA00023002"/>
    </source>
</evidence>
<evidence type="ECO:0000313" key="10">
    <source>
        <dbReference type="Proteomes" id="UP000064920"/>
    </source>
</evidence>
<dbReference type="Pfam" id="PF00067">
    <property type="entry name" value="p450"/>
    <property type="match status" value="2"/>
</dbReference>
<keyword evidence="5 8" id="KW-0408">Iron</keyword>
<dbReference type="CDD" id="cd20625">
    <property type="entry name" value="CYP164-like"/>
    <property type="match status" value="1"/>
</dbReference>
<gene>
    <name evidence="9" type="ORF">IMCC12053_727</name>
</gene>
<dbReference type="PRINTS" id="PR00359">
    <property type="entry name" value="BP450"/>
</dbReference>
<dbReference type="InterPro" id="IPR036396">
    <property type="entry name" value="Cyt_P450_sf"/>
</dbReference>
<keyword evidence="6 8" id="KW-0503">Monooxygenase</keyword>
<dbReference type="RefSeq" id="WP_062215790.1">
    <property type="nucleotide sequence ID" value="NZ_CP012023.1"/>
</dbReference>
<proteinExistence type="inferred from homology"/>
<evidence type="ECO:0000313" key="9">
    <source>
        <dbReference type="EMBL" id="ALI54675.1"/>
    </source>
</evidence>
<dbReference type="GO" id="GO:0016705">
    <property type="term" value="F:oxidoreductase activity, acting on paired donors, with incorporation or reduction of molecular oxygen"/>
    <property type="evidence" value="ECO:0007669"/>
    <property type="project" value="InterPro"/>
</dbReference>
<dbReference type="Proteomes" id="UP000064920">
    <property type="component" value="Chromosome"/>
</dbReference>
<dbReference type="GO" id="GO:0005506">
    <property type="term" value="F:iron ion binding"/>
    <property type="evidence" value="ECO:0007669"/>
    <property type="project" value="InterPro"/>
</dbReference>
<evidence type="ECO:0000256" key="7">
    <source>
        <dbReference type="ARBA" id="ARBA00043906"/>
    </source>
</evidence>
<organism evidence="9 10">
    <name type="scientific">Celeribacter marinus</name>
    <dbReference type="NCBI Taxonomy" id="1397108"/>
    <lineage>
        <taxon>Bacteria</taxon>
        <taxon>Pseudomonadati</taxon>
        <taxon>Pseudomonadota</taxon>
        <taxon>Alphaproteobacteria</taxon>
        <taxon>Rhodobacterales</taxon>
        <taxon>Roseobacteraceae</taxon>
        <taxon>Celeribacter</taxon>
    </lineage>
</organism>
<dbReference type="PANTHER" id="PTHR46696:SF1">
    <property type="entry name" value="CYTOCHROME P450 YJIB-RELATED"/>
    <property type="match status" value="1"/>
</dbReference>
<dbReference type="OrthoDB" id="9801155at2"/>
<evidence type="ECO:0000256" key="1">
    <source>
        <dbReference type="ARBA" id="ARBA00010617"/>
    </source>
</evidence>
<keyword evidence="3 8" id="KW-0479">Metal-binding</keyword>